<dbReference type="Gene3D" id="3.40.640.10">
    <property type="entry name" value="Type I PLP-dependent aspartate aminotransferase-like (Major domain)"/>
    <property type="match status" value="1"/>
</dbReference>
<proteinExistence type="inferred from homology"/>
<comment type="catalytic activity">
    <reaction evidence="7">
        <text>L-methionine + H2O = methanethiol + 2-oxobutanoate + NH4(+)</text>
        <dbReference type="Rhea" id="RHEA:23800"/>
        <dbReference type="ChEBI" id="CHEBI:15377"/>
        <dbReference type="ChEBI" id="CHEBI:16007"/>
        <dbReference type="ChEBI" id="CHEBI:16763"/>
        <dbReference type="ChEBI" id="CHEBI:28938"/>
        <dbReference type="ChEBI" id="CHEBI:57844"/>
        <dbReference type="EC" id="4.4.1.11"/>
    </reaction>
    <physiologicalReaction direction="left-to-right" evidence="7">
        <dbReference type="Rhea" id="RHEA:23801"/>
    </physiologicalReaction>
</comment>
<keyword evidence="11" id="KW-1185">Reference proteome</keyword>
<evidence type="ECO:0000313" key="11">
    <source>
        <dbReference type="Proteomes" id="UP000014227"/>
    </source>
</evidence>
<protein>
    <recommendedName>
        <fullName evidence="4">homocysteine desulfhydrase</fullName>
        <ecNumber evidence="4">4.4.1.2</ecNumber>
    </recommendedName>
    <alternativeName>
        <fullName evidence="5">Homocysteine desulfhydrase</fullName>
    </alternativeName>
</protein>
<dbReference type="CDD" id="cd00614">
    <property type="entry name" value="CGS_like"/>
    <property type="match status" value="1"/>
</dbReference>
<keyword evidence="3 8" id="KW-0663">Pyridoxal phosphate</keyword>
<dbReference type="SUPFAM" id="SSF53383">
    <property type="entry name" value="PLP-dependent transferases"/>
    <property type="match status" value="1"/>
</dbReference>
<dbReference type="GO" id="GO:0018826">
    <property type="term" value="F:methionine gamma-lyase activity"/>
    <property type="evidence" value="ECO:0007669"/>
    <property type="project" value="UniProtKB-EC"/>
</dbReference>
<comment type="similarity">
    <text evidence="2 9">Belongs to the trans-sulfuration enzymes family.</text>
</comment>
<feature type="modified residue" description="N6-(pyridoxal phosphate)lysine" evidence="8">
    <location>
        <position position="223"/>
    </location>
</feature>
<dbReference type="GO" id="GO:0005737">
    <property type="term" value="C:cytoplasm"/>
    <property type="evidence" value="ECO:0007669"/>
    <property type="project" value="TreeGrafter"/>
</dbReference>
<evidence type="ECO:0000256" key="8">
    <source>
        <dbReference type="PIRSR" id="PIRSR001434-2"/>
    </source>
</evidence>
<dbReference type="FunFam" id="3.40.640.10:FF:000046">
    <property type="entry name" value="Cystathionine gamma-lyase"/>
    <property type="match status" value="1"/>
</dbReference>
<reference evidence="11" key="1">
    <citation type="submission" date="2013-03" db="EMBL/GenBank/DDBJ databases">
        <title>Genome sequence of Chthonomonas calidirosea, the first sequenced genome from the Armatimonadetes phylum (formally candidate division OP10).</title>
        <authorList>
            <person name="Lee K.C.Y."/>
            <person name="Morgan X.C."/>
            <person name="Dunfield P.F."/>
            <person name="Tamas I."/>
            <person name="Houghton K.M."/>
            <person name="Vyssotski M."/>
            <person name="Ryan J.L.J."/>
            <person name="Lagutin K."/>
            <person name="McDonald I.R."/>
            <person name="Stott M.B."/>
        </authorList>
    </citation>
    <scope>NUCLEOTIDE SEQUENCE [LARGE SCALE GENOMIC DNA]</scope>
    <source>
        <strain evidence="11">DSM 23976 / ICMP 18418 / T49</strain>
    </source>
</reference>
<evidence type="ECO:0000256" key="4">
    <source>
        <dbReference type="ARBA" id="ARBA00047175"/>
    </source>
</evidence>
<dbReference type="InterPro" id="IPR000277">
    <property type="entry name" value="Cys/Met-Metab_PyrdxlP-dep_enz"/>
</dbReference>
<evidence type="ECO:0000313" key="10">
    <source>
        <dbReference type="EMBL" id="CCW35074.1"/>
    </source>
</evidence>
<dbReference type="PATRIC" id="fig|1303518.3.peg.1279"/>
<dbReference type="PIRSF" id="PIRSF001434">
    <property type="entry name" value="CGS"/>
    <property type="match status" value="1"/>
</dbReference>
<dbReference type="InterPro" id="IPR015424">
    <property type="entry name" value="PyrdxlP-dep_Trfase"/>
</dbReference>
<evidence type="ECO:0000256" key="7">
    <source>
        <dbReference type="ARBA" id="ARBA00052699"/>
    </source>
</evidence>
<dbReference type="OrthoDB" id="9780685at2"/>
<evidence type="ECO:0000256" key="3">
    <source>
        <dbReference type="ARBA" id="ARBA00022898"/>
    </source>
</evidence>
<dbReference type="RefSeq" id="WP_016482616.1">
    <property type="nucleotide sequence ID" value="NC_021487.1"/>
</dbReference>
<comment type="cofactor">
    <cofactor evidence="1 9">
        <name>pyridoxal 5'-phosphate</name>
        <dbReference type="ChEBI" id="CHEBI:597326"/>
    </cofactor>
</comment>
<dbReference type="KEGG" id="ccz:CCALI_01256"/>
<accession>S0ETY5</accession>
<name>S0ETY5_CHTCT</name>
<dbReference type="Pfam" id="PF01053">
    <property type="entry name" value="Cys_Met_Meta_PP"/>
    <property type="match status" value="1"/>
</dbReference>
<dbReference type="EC" id="4.4.1.2" evidence="4"/>
<dbReference type="Proteomes" id="UP000014227">
    <property type="component" value="Chromosome I"/>
</dbReference>
<evidence type="ECO:0000256" key="9">
    <source>
        <dbReference type="RuleBase" id="RU362118"/>
    </source>
</evidence>
<dbReference type="GO" id="GO:0030170">
    <property type="term" value="F:pyridoxal phosphate binding"/>
    <property type="evidence" value="ECO:0007669"/>
    <property type="project" value="InterPro"/>
</dbReference>
<dbReference type="HOGENOM" id="CLU_018986_2_0_0"/>
<evidence type="ECO:0000256" key="2">
    <source>
        <dbReference type="ARBA" id="ARBA00009077"/>
    </source>
</evidence>
<dbReference type="EMBL" id="HF951689">
    <property type="protein sequence ID" value="CCW35074.1"/>
    <property type="molecule type" value="Genomic_DNA"/>
</dbReference>
<dbReference type="Gene3D" id="3.90.1150.10">
    <property type="entry name" value="Aspartate Aminotransferase, domain 1"/>
    <property type="match status" value="1"/>
</dbReference>
<evidence type="ECO:0000256" key="6">
    <source>
        <dbReference type="ARBA" id="ARBA00048780"/>
    </source>
</evidence>
<organism evidence="10 11">
    <name type="scientific">Chthonomonas calidirosea (strain DSM 23976 / ICMP 18418 / T49)</name>
    <dbReference type="NCBI Taxonomy" id="1303518"/>
    <lineage>
        <taxon>Bacteria</taxon>
        <taxon>Bacillati</taxon>
        <taxon>Armatimonadota</taxon>
        <taxon>Chthonomonadia</taxon>
        <taxon>Chthonomonadales</taxon>
        <taxon>Chthonomonadaceae</taxon>
        <taxon>Chthonomonas</taxon>
    </lineage>
</organism>
<keyword evidence="10" id="KW-0456">Lyase</keyword>
<dbReference type="PANTHER" id="PTHR11808">
    <property type="entry name" value="TRANS-SULFURATION ENZYME FAMILY MEMBER"/>
    <property type="match status" value="1"/>
</dbReference>
<dbReference type="STRING" id="454171.CP488_02839"/>
<dbReference type="PANTHER" id="PTHR11808:SF80">
    <property type="entry name" value="CYSTATHIONINE GAMMA-LYASE"/>
    <property type="match status" value="1"/>
</dbReference>
<gene>
    <name evidence="10" type="ORF">CCALI_01256</name>
</gene>
<comment type="catalytic activity">
    <reaction evidence="6">
        <text>L-homocysteine + H2O = 2-oxobutanoate + hydrogen sulfide + NH4(+) + H(+)</text>
        <dbReference type="Rhea" id="RHEA:14501"/>
        <dbReference type="ChEBI" id="CHEBI:15377"/>
        <dbReference type="ChEBI" id="CHEBI:15378"/>
        <dbReference type="ChEBI" id="CHEBI:16763"/>
        <dbReference type="ChEBI" id="CHEBI:28938"/>
        <dbReference type="ChEBI" id="CHEBI:29919"/>
        <dbReference type="ChEBI" id="CHEBI:58199"/>
        <dbReference type="EC" id="4.4.1.2"/>
    </reaction>
    <physiologicalReaction direction="left-to-right" evidence="6">
        <dbReference type="Rhea" id="RHEA:14502"/>
    </physiologicalReaction>
</comment>
<dbReference type="GO" id="GO:0019346">
    <property type="term" value="P:transsulfuration"/>
    <property type="evidence" value="ECO:0007669"/>
    <property type="project" value="InterPro"/>
</dbReference>
<evidence type="ECO:0000256" key="5">
    <source>
        <dbReference type="ARBA" id="ARBA00047199"/>
    </source>
</evidence>
<dbReference type="AlphaFoldDB" id="S0ETY5"/>
<dbReference type="InterPro" id="IPR015421">
    <property type="entry name" value="PyrdxlP-dep_Trfase_major"/>
</dbReference>
<dbReference type="eggNOG" id="COG0626">
    <property type="taxonomic scope" value="Bacteria"/>
</dbReference>
<dbReference type="InParanoid" id="S0ETY5"/>
<dbReference type="InterPro" id="IPR054542">
    <property type="entry name" value="Cys_met_metab_PP"/>
</dbReference>
<dbReference type="InterPro" id="IPR015422">
    <property type="entry name" value="PyrdxlP-dep_Trfase_small"/>
</dbReference>
<sequence>MFDRDQDRPHFETLCAHFAEDPSKFHGAVIPPIFQNSLFTFPTYEERATNYQLDPTEVEEAAGGISRFYDYTRVTNPTTDIVERKIAALEGAEMARCFASGMGAISAAIFSCVRAGAHVIAPQTVYGPTRQLLQDYLKRFQVSVTFVDGADSADYESALRPETTLLYLESPSTVVMRQQDLEAVAQIAKRQGAATICDNSWASPYFQNPIHFGVDLVVHSATKYLGGHSDIVAGVVVGSRERMQRLAMEECCLLGATLDPFAAWLLLRGIRTLPVRMERHQQNAKAIALWLREHPAIAEVYYPGLPDDPQASLTAKQLRGTSGLLSVRLKRPTREAAARFVNRLRYFQIGCSWGGFESLALPMALPAERLGGTPGETLWFVRLHIGQEHLEDLQKDLDQALRED</sequence>
<evidence type="ECO:0000256" key="1">
    <source>
        <dbReference type="ARBA" id="ARBA00001933"/>
    </source>
</evidence>
<dbReference type="GO" id="GO:0047982">
    <property type="term" value="F:homocysteine desulfhydrase activity"/>
    <property type="evidence" value="ECO:0007669"/>
    <property type="project" value="UniProtKB-EC"/>
</dbReference>
<dbReference type="PROSITE" id="PS00868">
    <property type="entry name" value="CYS_MET_METAB_PP"/>
    <property type="match status" value="1"/>
</dbReference>